<dbReference type="AlphaFoldDB" id="A0A2K9PLL4"/>
<reference evidence="2 3" key="1">
    <citation type="submission" date="2018-01" db="EMBL/GenBank/DDBJ databases">
        <title>Complete genome sequence of Flavivirga eckloniae ECD14 isolated from seaweed Ecklonia cava.</title>
        <authorList>
            <person name="Lee J.H."/>
            <person name="Baik K.S."/>
            <person name="Seong C.N."/>
        </authorList>
    </citation>
    <scope>NUCLEOTIDE SEQUENCE [LARGE SCALE GENOMIC DNA]</scope>
    <source>
        <strain evidence="2 3">ECD14</strain>
    </source>
</reference>
<protein>
    <recommendedName>
        <fullName evidence="1">F5/8 type C domain-containing protein</fullName>
    </recommendedName>
</protein>
<organism evidence="2 3">
    <name type="scientific">Flavivirga eckloniae</name>
    <dbReference type="NCBI Taxonomy" id="1803846"/>
    <lineage>
        <taxon>Bacteria</taxon>
        <taxon>Pseudomonadati</taxon>
        <taxon>Bacteroidota</taxon>
        <taxon>Flavobacteriia</taxon>
        <taxon>Flavobacteriales</taxon>
        <taxon>Flavobacteriaceae</taxon>
        <taxon>Flavivirga</taxon>
    </lineage>
</organism>
<dbReference type="EMBL" id="CP025791">
    <property type="protein sequence ID" value="AUP77916.1"/>
    <property type="molecule type" value="Genomic_DNA"/>
</dbReference>
<dbReference type="OrthoDB" id="1312186at2"/>
<evidence type="ECO:0000259" key="1">
    <source>
        <dbReference type="PROSITE" id="PS50022"/>
    </source>
</evidence>
<dbReference type="KEGG" id="fek:C1H87_03990"/>
<dbReference type="InterPro" id="IPR033431">
    <property type="entry name" value="DUF5126"/>
</dbReference>
<dbReference type="Gene3D" id="2.60.120.260">
    <property type="entry name" value="Galactose-binding domain-like"/>
    <property type="match status" value="1"/>
</dbReference>
<dbReference type="Pfam" id="PF16323">
    <property type="entry name" value="DUF4959"/>
    <property type="match status" value="1"/>
</dbReference>
<dbReference type="SUPFAM" id="SSF49785">
    <property type="entry name" value="Galactose-binding domain-like"/>
    <property type="match status" value="1"/>
</dbReference>
<feature type="domain" description="F5/8 type C" evidence="1">
    <location>
        <begin position="255"/>
        <end position="394"/>
    </location>
</feature>
<dbReference type="Pfam" id="PF16391">
    <property type="entry name" value="DUF5000"/>
    <property type="match status" value="1"/>
</dbReference>
<dbReference type="InterPro" id="IPR032164">
    <property type="entry name" value="DUF5000"/>
</dbReference>
<evidence type="ECO:0000313" key="3">
    <source>
        <dbReference type="Proteomes" id="UP000235826"/>
    </source>
</evidence>
<sequence>MKNNVYFLIILNLLLLGCDSDVEKSALINASDAAPDQVSNVQIENIIGGAVISYNLPKSESLLYIVAEYELNNDKKVEQKASYFNNEIKLVGFGESKEYDVQLYSVSRGGKKSEPLNVVINPLEPQFKTTYKSLELIPDFGGFKLNFENLSESDLRIFVLATNSEGEVYTPETFYTKRKEGSLAVRGFKDVEQTFGVYVKDRWDNTSDTLYKKITPLFEEKIDKSKFKPLKLPGDTHQHHIDSNYRMEAMWDDVWGVGFSFHTKPITGMPQWFTIDLGTKAKLSRFKLHHQGSPFDHPSGPYKAGSPEKFELYGSNDPNADGSWDSWTLIGDFESRKPSGQAERTQEDWHYAAIEGEDFDFDSPEAYRYIRFKTTKTWGGVTYIYICELTFFGQVIE</sequence>
<keyword evidence="3" id="KW-1185">Reference proteome</keyword>
<dbReference type="PROSITE" id="PS50022">
    <property type="entry name" value="FA58C_3"/>
    <property type="match status" value="1"/>
</dbReference>
<dbReference type="PROSITE" id="PS51257">
    <property type="entry name" value="PROKAR_LIPOPROTEIN"/>
    <property type="match status" value="1"/>
</dbReference>
<name>A0A2K9PLL4_9FLAO</name>
<dbReference type="RefSeq" id="WP_102754575.1">
    <property type="nucleotide sequence ID" value="NZ_CP025791.1"/>
</dbReference>
<dbReference type="Pfam" id="PF17166">
    <property type="entry name" value="DUF5126"/>
    <property type="match status" value="1"/>
</dbReference>
<dbReference type="InterPro" id="IPR008979">
    <property type="entry name" value="Galactose-bd-like_sf"/>
</dbReference>
<dbReference type="InterPro" id="IPR000421">
    <property type="entry name" value="FA58C"/>
</dbReference>
<evidence type="ECO:0000313" key="2">
    <source>
        <dbReference type="EMBL" id="AUP77916.1"/>
    </source>
</evidence>
<proteinExistence type="predicted"/>
<dbReference type="InterPro" id="IPR032527">
    <property type="entry name" value="DUF4959"/>
</dbReference>
<dbReference type="Proteomes" id="UP000235826">
    <property type="component" value="Chromosome"/>
</dbReference>
<gene>
    <name evidence="2" type="ORF">C1H87_03990</name>
</gene>
<accession>A0A2K9PLL4</accession>